<accession>A0A5J4SSW4</accession>
<evidence type="ECO:0000313" key="1">
    <source>
        <dbReference type="EMBL" id="KAA6349256.1"/>
    </source>
</evidence>
<dbReference type="EMBL" id="SNRY01000051">
    <property type="protein sequence ID" value="KAA6349256.1"/>
    <property type="molecule type" value="Genomic_DNA"/>
</dbReference>
<name>A0A5J4SSW4_9ZZZZ</name>
<reference evidence="1" key="1">
    <citation type="submission" date="2019-03" db="EMBL/GenBank/DDBJ databases">
        <title>Single cell metagenomics reveals metabolic interactions within the superorganism composed of flagellate Streblomastix strix and complex community of Bacteroidetes bacteria on its surface.</title>
        <authorList>
            <person name="Treitli S.C."/>
            <person name="Kolisko M."/>
            <person name="Husnik F."/>
            <person name="Keeling P."/>
            <person name="Hampl V."/>
        </authorList>
    </citation>
    <scope>NUCLEOTIDE SEQUENCE</scope>
    <source>
        <strain evidence="1">STM</strain>
    </source>
</reference>
<comment type="caution">
    <text evidence="1">The sequence shown here is derived from an EMBL/GenBank/DDBJ whole genome shotgun (WGS) entry which is preliminary data.</text>
</comment>
<proteinExistence type="predicted"/>
<protein>
    <recommendedName>
        <fullName evidence="2">ATP-grasp domain-containing protein</fullName>
    </recommendedName>
</protein>
<evidence type="ECO:0008006" key="2">
    <source>
        <dbReference type="Google" id="ProtNLM"/>
    </source>
</evidence>
<dbReference type="AlphaFoldDB" id="A0A5J4SSW4"/>
<gene>
    <name evidence="1" type="ORF">EZS27_003367</name>
</gene>
<organism evidence="1">
    <name type="scientific">termite gut metagenome</name>
    <dbReference type="NCBI Taxonomy" id="433724"/>
    <lineage>
        <taxon>unclassified sequences</taxon>
        <taxon>metagenomes</taxon>
        <taxon>organismal metagenomes</taxon>
    </lineage>
</organism>
<sequence length="395" mass="44895">MSYQPLYIFNPDHDLALANNSTNYMPSASVRRLSEDLALLPIWYACDESLILAPSIYNSAFLKEVQILFPQLPNLLTDPEVAVTENLTPIPWGWNPSVNKRLSSLGISVEVLPDRRQLIAIRKMSHRSLAVKLLADLQFDENFCGESFYLTNANDVHHFVESHKICLLKAPLSGSGKGLNWCKGIYTPHISHWSEHVIKQQEGIIAEPIYDKVEDFAMQFYADTDKGVTFAGYSLFNTNTSGAYKSNFLLPDKAIEQKLSTYIPLSSLHKLRFQLEKILFSQLNGIYTGYLGVDMMICRFTDAPEYRIHPCVEINLRMNMGMTARLFYNRYIRTGAKGMFQISYFLSPTQLMEKHLYLSKKYPLQMVEGKIIAGYLSLVPVTPKSQYSASVSLII</sequence>